<dbReference type="Pfam" id="PF04149">
    <property type="entry name" value="DUF397"/>
    <property type="match status" value="2"/>
</dbReference>
<reference evidence="2 3" key="1">
    <citation type="submission" date="2016-10" db="EMBL/GenBank/DDBJ databases">
        <title>Genome sequence of Streptomyces sp. MUSC 93.</title>
        <authorList>
            <person name="Lee L.-H."/>
            <person name="Ser H.-L."/>
            <person name="Law J.W.-F."/>
        </authorList>
    </citation>
    <scope>NUCLEOTIDE SEQUENCE [LARGE SCALE GENOMIC DNA]</scope>
    <source>
        <strain evidence="2 3">MUSC 93</strain>
    </source>
</reference>
<accession>A0A1S2Q4Z9</accession>
<protein>
    <submittedName>
        <fullName evidence="2">DUF397 domain-containing protein</fullName>
    </submittedName>
</protein>
<keyword evidence="3" id="KW-1185">Reference proteome</keyword>
<dbReference type="Proteomes" id="UP000179935">
    <property type="component" value="Unassembled WGS sequence"/>
</dbReference>
<comment type="caution">
    <text evidence="2">The sequence shown here is derived from an EMBL/GenBank/DDBJ whole genome shotgun (WGS) entry which is preliminary data.</text>
</comment>
<dbReference type="AlphaFoldDB" id="A0A1S2Q4Z9"/>
<sequence length="97" mass="10421">MRAIDLSNAMWRKSSYSNSDGGNCVEVSDDFLSAADWHKSSYSNSDGGQCVEVAHNLPSAVPVRDSKDPARGALVFEAATWARFIDDVKSGAPRAEA</sequence>
<organism evidence="2 3">
    <name type="scientific">Streptomyces colonosanans</name>
    <dbReference type="NCBI Taxonomy" id="1428652"/>
    <lineage>
        <taxon>Bacteria</taxon>
        <taxon>Bacillati</taxon>
        <taxon>Actinomycetota</taxon>
        <taxon>Actinomycetes</taxon>
        <taxon>Kitasatosporales</taxon>
        <taxon>Streptomycetaceae</taxon>
        <taxon>Streptomyces</taxon>
    </lineage>
</organism>
<feature type="domain" description="DUF397" evidence="1">
    <location>
        <begin position="35"/>
        <end position="89"/>
    </location>
</feature>
<name>A0A1S2Q4Z9_9ACTN</name>
<dbReference type="InterPro" id="IPR007278">
    <property type="entry name" value="DUF397"/>
</dbReference>
<evidence type="ECO:0000259" key="1">
    <source>
        <dbReference type="Pfam" id="PF04149"/>
    </source>
</evidence>
<evidence type="ECO:0000313" key="2">
    <source>
        <dbReference type="EMBL" id="OIK01124.1"/>
    </source>
</evidence>
<gene>
    <name evidence="2" type="ORF">BIV24_01460</name>
</gene>
<dbReference type="RefSeq" id="WP_071364255.1">
    <property type="nucleotide sequence ID" value="NZ_MLYP01000004.1"/>
</dbReference>
<proteinExistence type="predicted"/>
<dbReference type="EMBL" id="MLYP01000004">
    <property type="protein sequence ID" value="OIK01124.1"/>
    <property type="molecule type" value="Genomic_DNA"/>
</dbReference>
<feature type="domain" description="DUF397" evidence="1">
    <location>
        <begin position="9"/>
        <end position="27"/>
    </location>
</feature>
<dbReference type="STRING" id="1428652.BIV24_01460"/>
<evidence type="ECO:0000313" key="3">
    <source>
        <dbReference type="Proteomes" id="UP000179935"/>
    </source>
</evidence>